<reference evidence="2 3" key="1">
    <citation type="journal article" date="2020" name="Nature">
        <title>Six reference-quality genomes reveal evolution of bat adaptations.</title>
        <authorList>
            <person name="Jebb D."/>
            <person name="Huang Z."/>
            <person name="Pippel M."/>
            <person name="Hughes G.M."/>
            <person name="Lavrichenko K."/>
            <person name="Devanna P."/>
            <person name="Winkler S."/>
            <person name="Jermiin L.S."/>
            <person name="Skirmuntt E.C."/>
            <person name="Katzourakis A."/>
            <person name="Burkitt-Gray L."/>
            <person name="Ray D.A."/>
            <person name="Sullivan K.A.M."/>
            <person name="Roscito J.G."/>
            <person name="Kirilenko B.M."/>
            <person name="Davalos L.M."/>
            <person name="Corthals A.P."/>
            <person name="Power M.L."/>
            <person name="Jones G."/>
            <person name="Ransome R.D."/>
            <person name="Dechmann D.K.N."/>
            <person name="Locatelli A.G."/>
            <person name="Puechmaille S.J."/>
            <person name="Fedrigo O."/>
            <person name="Jarvis E.D."/>
            <person name="Hiller M."/>
            <person name="Vernes S.C."/>
            <person name="Myers E.W."/>
            <person name="Teeling E.C."/>
        </authorList>
    </citation>
    <scope>NUCLEOTIDE SEQUENCE [LARGE SCALE GENOMIC DNA]</scope>
    <source>
        <strain evidence="2">MRouAeg1</strain>
        <tissue evidence="2">Muscle</tissue>
    </source>
</reference>
<keyword evidence="3" id="KW-1185">Reference proteome</keyword>
<sequence>MATWMAHGTRVGSRAIPKPSAAARWPWPSGWPDGFAHRQSRLSPRPHVPGKRNSEGKKRPPSQRPHGIPVAGRTGQRPRLQAACRRPDRWAAGQADPGSGRSSGGGPPGRGALWDTPIGTRHTCL</sequence>
<proteinExistence type="predicted"/>
<gene>
    <name evidence="2" type="ORF">HJG63_010412</name>
</gene>
<dbReference type="AlphaFoldDB" id="A0A7J8JH12"/>
<dbReference type="Proteomes" id="UP000593571">
    <property type="component" value="Unassembled WGS sequence"/>
</dbReference>
<protein>
    <submittedName>
        <fullName evidence="2">Uncharacterized protein</fullName>
    </submittedName>
</protein>
<accession>A0A7J8JH12</accession>
<evidence type="ECO:0000313" key="2">
    <source>
        <dbReference type="EMBL" id="KAF6496184.1"/>
    </source>
</evidence>
<dbReference type="EMBL" id="JACASE010000002">
    <property type="protein sequence ID" value="KAF6496184.1"/>
    <property type="molecule type" value="Genomic_DNA"/>
</dbReference>
<comment type="caution">
    <text evidence="2">The sequence shown here is derived from an EMBL/GenBank/DDBJ whole genome shotgun (WGS) entry which is preliminary data.</text>
</comment>
<organism evidence="2 3">
    <name type="scientific">Rousettus aegyptiacus</name>
    <name type="common">Egyptian fruit bat</name>
    <name type="synonym">Pteropus aegyptiacus</name>
    <dbReference type="NCBI Taxonomy" id="9407"/>
    <lineage>
        <taxon>Eukaryota</taxon>
        <taxon>Metazoa</taxon>
        <taxon>Chordata</taxon>
        <taxon>Craniata</taxon>
        <taxon>Vertebrata</taxon>
        <taxon>Euteleostomi</taxon>
        <taxon>Mammalia</taxon>
        <taxon>Eutheria</taxon>
        <taxon>Laurasiatheria</taxon>
        <taxon>Chiroptera</taxon>
        <taxon>Yinpterochiroptera</taxon>
        <taxon>Pteropodoidea</taxon>
        <taxon>Pteropodidae</taxon>
        <taxon>Rousettinae</taxon>
        <taxon>Rousettus</taxon>
    </lineage>
</organism>
<evidence type="ECO:0000256" key="1">
    <source>
        <dbReference type="SAM" id="MobiDB-lite"/>
    </source>
</evidence>
<feature type="region of interest" description="Disordered" evidence="1">
    <location>
        <begin position="1"/>
        <end position="125"/>
    </location>
</feature>
<evidence type="ECO:0000313" key="3">
    <source>
        <dbReference type="Proteomes" id="UP000593571"/>
    </source>
</evidence>
<name>A0A7J8JH12_ROUAE</name>